<feature type="compositionally biased region" description="Polar residues" evidence="1">
    <location>
        <begin position="1"/>
        <end position="26"/>
    </location>
</feature>
<sequence>MGSSLVIQVSNQPTNQPTNKPTNSRDVPSVTSLLVSSSFFSFACYFFVTVEFETRIRFSIKCSDGVWERVRPHAKKIQSDCGGLMQQSRKGQKEEKQCSHPRKGELGEEENKKRGCERELWKEGRGLLYGAPLNTLNPLHRLYQCFDPIIALHKRPKERERGREGIRESGRKSGAVRLHGLSPPFFLSPL</sequence>
<evidence type="ECO:0000313" key="2">
    <source>
        <dbReference type="EMBL" id="KAG9451764.1"/>
    </source>
</evidence>
<protein>
    <submittedName>
        <fullName evidence="2">Uncharacterized protein</fullName>
    </submittedName>
</protein>
<evidence type="ECO:0000313" key="3">
    <source>
        <dbReference type="Proteomes" id="UP000825729"/>
    </source>
</evidence>
<accession>A0AAV7ETQ7</accession>
<feature type="region of interest" description="Disordered" evidence="1">
    <location>
        <begin position="1"/>
        <end position="27"/>
    </location>
</feature>
<feature type="compositionally biased region" description="Basic and acidic residues" evidence="1">
    <location>
        <begin position="157"/>
        <end position="171"/>
    </location>
</feature>
<dbReference type="EMBL" id="JAINDJ010000003">
    <property type="protein sequence ID" value="KAG9451764.1"/>
    <property type="molecule type" value="Genomic_DNA"/>
</dbReference>
<reference evidence="2 3" key="1">
    <citation type="submission" date="2021-07" db="EMBL/GenBank/DDBJ databases">
        <title>The Aristolochia fimbriata genome: insights into angiosperm evolution, floral development and chemical biosynthesis.</title>
        <authorList>
            <person name="Jiao Y."/>
        </authorList>
    </citation>
    <scope>NUCLEOTIDE SEQUENCE [LARGE SCALE GENOMIC DNA]</scope>
    <source>
        <strain evidence="2">IBCAS-2021</strain>
        <tissue evidence="2">Leaf</tissue>
    </source>
</reference>
<name>A0AAV7ETQ7_ARIFI</name>
<dbReference type="AlphaFoldDB" id="A0AAV7ETQ7"/>
<dbReference type="Proteomes" id="UP000825729">
    <property type="component" value="Unassembled WGS sequence"/>
</dbReference>
<feature type="region of interest" description="Disordered" evidence="1">
    <location>
        <begin position="156"/>
        <end position="178"/>
    </location>
</feature>
<feature type="region of interest" description="Disordered" evidence="1">
    <location>
        <begin position="78"/>
        <end position="111"/>
    </location>
</feature>
<evidence type="ECO:0000256" key="1">
    <source>
        <dbReference type="SAM" id="MobiDB-lite"/>
    </source>
</evidence>
<gene>
    <name evidence="2" type="ORF">H6P81_004668</name>
</gene>
<keyword evidence="3" id="KW-1185">Reference proteome</keyword>
<feature type="compositionally biased region" description="Basic and acidic residues" evidence="1">
    <location>
        <begin position="91"/>
        <end position="111"/>
    </location>
</feature>
<comment type="caution">
    <text evidence="2">The sequence shown here is derived from an EMBL/GenBank/DDBJ whole genome shotgun (WGS) entry which is preliminary data.</text>
</comment>
<proteinExistence type="predicted"/>
<organism evidence="2 3">
    <name type="scientific">Aristolochia fimbriata</name>
    <name type="common">White veined hardy Dutchman's pipe vine</name>
    <dbReference type="NCBI Taxonomy" id="158543"/>
    <lineage>
        <taxon>Eukaryota</taxon>
        <taxon>Viridiplantae</taxon>
        <taxon>Streptophyta</taxon>
        <taxon>Embryophyta</taxon>
        <taxon>Tracheophyta</taxon>
        <taxon>Spermatophyta</taxon>
        <taxon>Magnoliopsida</taxon>
        <taxon>Magnoliidae</taxon>
        <taxon>Piperales</taxon>
        <taxon>Aristolochiaceae</taxon>
        <taxon>Aristolochia</taxon>
    </lineage>
</organism>